<evidence type="ECO:0000313" key="8">
    <source>
        <dbReference type="Proteomes" id="UP001438953"/>
    </source>
</evidence>
<evidence type="ECO:0000256" key="4">
    <source>
        <dbReference type="RuleBase" id="RU003719"/>
    </source>
</evidence>
<dbReference type="InterPro" id="IPR029753">
    <property type="entry name" value="D-isomer_DH_CS"/>
</dbReference>
<evidence type="ECO:0000259" key="6">
    <source>
        <dbReference type="Pfam" id="PF02826"/>
    </source>
</evidence>
<keyword evidence="8" id="KW-1185">Reference proteome</keyword>
<dbReference type="InterPro" id="IPR036291">
    <property type="entry name" value="NAD(P)-bd_dom_sf"/>
</dbReference>
<feature type="domain" description="D-isomer specific 2-hydroxyacid dehydrogenase NAD-binding" evidence="6">
    <location>
        <begin position="113"/>
        <end position="285"/>
    </location>
</feature>
<dbReference type="InterPro" id="IPR006140">
    <property type="entry name" value="D-isomer_DH_NAD-bd"/>
</dbReference>
<dbReference type="PROSITE" id="PS00671">
    <property type="entry name" value="D_2_HYDROXYACID_DH_3"/>
    <property type="match status" value="1"/>
</dbReference>
<comment type="caution">
    <text evidence="7">The sequence shown here is derived from an EMBL/GenBank/DDBJ whole genome shotgun (WGS) entry which is preliminary data.</text>
</comment>
<dbReference type="PANTHER" id="PTHR42789:SF1">
    <property type="entry name" value="D-ISOMER SPECIFIC 2-HYDROXYACID DEHYDROGENASE FAMILY PROTEIN (AFU_ORTHOLOGUE AFUA_6G10090)"/>
    <property type="match status" value="1"/>
</dbReference>
<protein>
    <submittedName>
        <fullName evidence="7">D-2-hydroxyacid dehydrogenase family protein</fullName>
    </submittedName>
</protein>
<evidence type="ECO:0000256" key="1">
    <source>
        <dbReference type="ARBA" id="ARBA00005854"/>
    </source>
</evidence>
<reference evidence="7 8" key="1">
    <citation type="submission" date="2024-06" db="EMBL/GenBank/DDBJ databases">
        <title>Thioclava kandeliae sp. nov. from a rhizosphere soil sample of Kandelia candel in a mangrove.</title>
        <authorList>
            <person name="Mu T."/>
        </authorList>
    </citation>
    <scope>NUCLEOTIDE SEQUENCE [LARGE SCALE GENOMIC DNA]</scope>
    <source>
        <strain evidence="7 8">CPCC 100088</strain>
    </source>
</reference>
<dbReference type="PANTHER" id="PTHR42789">
    <property type="entry name" value="D-ISOMER SPECIFIC 2-HYDROXYACID DEHYDROGENASE FAMILY PROTEIN (AFU_ORTHOLOGUE AFUA_6G10090)"/>
    <property type="match status" value="1"/>
</dbReference>
<evidence type="ECO:0000256" key="2">
    <source>
        <dbReference type="ARBA" id="ARBA00023002"/>
    </source>
</evidence>
<keyword evidence="2 4" id="KW-0560">Oxidoreductase</keyword>
<proteinExistence type="inferred from homology"/>
<sequence>MMKLAILDDYQSVALTMADWSTIRAQAEITVFTDHLEDRAALIERLRPFDIICVMRERTVFDAELLAALPKLRFIASNSAANAAIDAEAAAARGITLTHTDYLLYGTTELTWGLILAATRRLPQEINNLRAGRWQGHIGQDIHGRRLGIVGLGNFGKAVAKVGQAFGMEVIAWSQNLDPAHAAEFGVQAVDKETLFATSDIISVHMKLSARSHHMIGAGELALMKETAWLINASRGPLVDEAALIAALKAERIGGAGLDTFDHEPLAIDHPFRTLPNVVATPHIGFVTEDTYRLFYGQMVQKIELWLRETCPV</sequence>
<evidence type="ECO:0000313" key="7">
    <source>
        <dbReference type="EMBL" id="MER5171159.1"/>
    </source>
</evidence>
<dbReference type="SUPFAM" id="SSF52283">
    <property type="entry name" value="Formate/glycerate dehydrogenase catalytic domain-like"/>
    <property type="match status" value="1"/>
</dbReference>
<evidence type="ECO:0000256" key="3">
    <source>
        <dbReference type="ARBA" id="ARBA00023027"/>
    </source>
</evidence>
<dbReference type="Pfam" id="PF00389">
    <property type="entry name" value="2-Hacid_dh"/>
    <property type="match status" value="1"/>
</dbReference>
<feature type="domain" description="D-isomer specific 2-hydroxyacid dehydrogenase catalytic" evidence="5">
    <location>
        <begin position="20"/>
        <end position="309"/>
    </location>
</feature>
<dbReference type="Proteomes" id="UP001438953">
    <property type="component" value="Unassembled WGS sequence"/>
</dbReference>
<comment type="similarity">
    <text evidence="1 4">Belongs to the D-isomer specific 2-hydroxyacid dehydrogenase family.</text>
</comment>
<dbReference type="CDD" id="cd12169">
    <property type="entry name" value="PGDH_like_1"/>
    <property type="match status" value="1"/>
</dbReference>
<dbReference type="Gene3D" id="3.40.50.720">
    <property type="entry name" value="NAD(P)-binding Rossmann-like Domain"/>
    <property type="match status" value="2"/>
</dbReference>
<keyword evidence="3" id="KW-0520">NAD</keyword>
<evidence type="ECO:0000259" key="5">
    <source>
        <dbReference type="Pfam" id="PF00389"/>
    </source>
</evidence>
<accession>A0ABV1SE21</accession>
<dbReference type="Pfam" id="PF02826">
    <property type="entry name" value="2-Hacid_dh_C"/>
    <property type="match status" value="1"/>
</dbReference>
<organism evidence="7 8">
    <name type="scientific">Thioclava kandeliae</name>
    <dbReference type="NCBI Taxonomy" id="3070818"/>
    <lineage>
        <taxon>Bacteria</taxon>
        <taxon>Pseudomonadati</taxon>
        <taxon>Pseudomonadota</taxon>
        <taxon>Alphaproteobacteria</taxon>
        <taxon>Rhodobacterales</taxon>
        <taxon>Paracoccaceae</taxon>
        <taxon>Thioclava</taxon>
    </lineage>
</organism>
<dbReference type="InterPro" id="IPR006139">
    <property type="entry name" value="D-isomer_2_OHA_DH_cat_dom"/>
</dbReference>
<dbReference type="EMBL" id="JAYWLC010000003">
    <property type="protein sequence ID" value="MER5171159.1"/>
    <property type="molecule type" value="Genomic_DNA"/>
</dbReference>
<name>A0ABV1SE21_9RHOB</name>
<dbReference type="SUPFAM" id="SSF51735">
    <property type="entry name" value="NAD(P)-binding Rossmann-fold domains"/>
    <property type="match status" value="1"/>
</dbReference>
<dbReference type="InterPro" id="IPR050857">
    <property type="entry name" value="D-2-hydroxyacid_DH"/>
</dbReference>
<gene>
    <name evidence="7" type="ORF">VSX56_05155</name>
</gene>
<dbReference type="RefSeq" id="WP_350935342.1">
    <property type="nucleotide sequence ID" value="NZ_JAYWLC010000003.1"/>
</dbReference>